<keyword evidence="2" id="KW-1133">Transmembrane helix</keyword>
<evidence type="ECO:0000256" key="2">
    <source>
        <dbReference type="SAM" id="Phobius"/>
    </source>
</evidence>
<keyword evidence="2" id="KW-0472">Membrane</keyword>
<evidence type="ECO:0000313" key="3">
    <source>
        <dbReference type="EMBL" id="SDG95137.1"/>
    </source>
</evidence>
<sequence length="138" mass="15189">MLLPGIRIVLNRGDESVLKKDVSKINEGPRNRLNSYLSPSGIRMKQGYIKSMIHPCFIAEMIFYCLVKCFVFLALMIIGLTPMSSPLSLSQRPADADPTPQSHSHLSSAMAQDNIVFSADRSPSNDPGYAHLPIPCLS</sequence>
<dbReference type="EMBL" id="FNBN01000007">
    <property type="protein sequence ID" value="SDG95137.1"/>
    <property type="molecule type" value="Genomic_DNA"/>
</dbReference>
<dbReference type="Proteomes" id="UP000199045">
    <property type="component" value="Unassembled WGS sequence"/>
</dbReference>
<organism evidence="3 4">
    <name type="scientific">Chitinophaga filiformis</name>
    <name type="common">Myxococcus filiformis</name>
    <name type="synonym">Flexibacter filiformis</name>
    <dbReference type="NCBI Taxonomy" id="104663"/>
    <lineage>
        <taxon>Bacteria</taxon>
        <taxon>Pseudomonadati</taxon>
        <taxon>Bacteroidota</taxon>
        <taxon>Chitinophagia</taxon>
        <taxon>Chitinophagales</taxon>
        <taxon>Chitinophagaceae</taxon>
        <taxon>Chitinophaga</taxon>
    </lineage>
</organism>
<evidence type="ECO:0000256" key="1">
    <source>
        <dbReference type="SAM" id="MobiDB-lite"/>
    </source>
</evidence>
<dbReference type="AlphaFoldDB" id="A0A1G7YFM1"/>
<feature type="region of interest" description="Disordered" evidence="1">
    <location>
        <begin position="87"/>
        <end position="108"/>
    </location>
</feature>
<dbReference type="STRING" id="104663.SAMN04488121_107327"/>
<feature type="compositionally biased region" description="Polar residues" evidence="1">
    <location>
        <begin position="99"/>
        <end position="108"/>
    </location>
</feature>
<reference evidence="3 4" key="1">
    <citation type="submission" date="2016-10" db="EMBL/GenBank/DDBJ databases">
        <authorList>
            <person name="de Groot N.N."/>
        </authorList>
    </citation>
    <scope>NUCLEOTIDE SEQUENCE [LARGE SCALE GENOMIC DNA]</scope>
    <source>
        <strain evidence="3 4">DSM 527</strain>
    </source>
</reference>
<proteinExistence type="predicted"/>
<protein>
    <submittedName>
        <fullName evidence="3">Uncharacterized protein</fullName>
    </submittedName>
</protein>
<keyword evidence="2" id="KW-0812">Transmembrane</keyword>
<accession>A0A1G7YFM1</accession>
<evidence type="ECO:0000313" key="4">
    <source>
        <dbReference type="Proteomes" id="UP000199045"/>
    </source>
</evidence>
<feature type="transmembrane region" description="Helical" evidence="2">
    <location>
        <begin position="61"/>
        <end position="82"/>
    </location>
</feature>
<name>A0A1G7YFM1_CHIFI</name>
<gene>
    <name evidence="3" type="ORF">SAMN04488121_107327</name>
</gene>